<keyword evidence="2" id="KW-1185">Reference proteome</keyword>
<evidence type="ECO:0000313" key="2">
    <source>
        <dbReference type="Proteomes" id="UP000887565"/>
    </source>
</evidence>
<organism evidence="2 3">
    <name type="scientific">Romanomermis culicivorax</name>
    <name type="common">Nematode worm</name>
    <dbReference type="NCBI Taxonomy" id="13658"/>
    <lineage>
        <taxon>Eukaryota</taxon>
        <taxon>Metazoa</taxon>
        <taxon>Ecdysozoa</taxon>
        <taxon>Nematoda</taxon>
        <taxon>Enoplea</taxon>
        <taxon>Dorylaimia</taxon>
        <taxon>Mermithida</taxon>
        <taxon>Mermithoidea</taxon>
        <taxon>Mermithidae</taxon>
        <taxon>Romanomermis</taxon>
    </lineage>
</organism>
<dbReference type="AlphaFoldDB" id="A0A915JG79"/>
<sequence>MLFWKQPTIFKTLTIVITAIYAKLKNILLRSCLAYSQKIVEQKSKIMSLELKNMNLEHQVNQYRGKSMDCAKNQDAKLDCSSDATKTVEGGNASRSEFICMKKEPINFKSVNTNRSSCQITKSGIYHYNMIKVKDNQDYKEKACTQ</sequence>
<protein>
    <submittedName>
        <fullName evidence="3">Uncharacterized protein</fullName>
    </submittedName>
</protein>
<reference evidence="3" key="1">
    <citation type="submission" date="2022-11" db="UniProtKB">
        <authorList>
            <consortium name="WormBaseParasite"/>
        </authorList>
    </citation>
    <scope>IDENTIFICATION</scope>
</reference>
<accession>A0A915JG79</accession>
<feature type="coiled-coil region" evidence="1">
    <location>
        <begin position="39"/>
        <end position="66"/>
    </location>
</feature>
<evidence type="ECO:0000256" key="1">
    <source>
        <dbReference type="SAM" id="Coils"/>
    </source>
</evidence>
<evidence type="ECO:0000313" key="3">
    <source>
        <dbReference type="WBParaSite" id="nRc.2.0.1.t24917-RA"/>
    </source>
</evidence>
<dbReference type="Proteomes" id="UP000887565">
    <property type="component" value="Unplaced"/>
</dbReference>
<proteinExistence type="predicted"/>
<dbReference type="WBParaSite" id="nRc.2.0.1.t24917-RA">
    <property type="protein sequence ID" value="nRc.2.0.1.t24917-RA"/>
    <property type="gene ID" value="nRc.2.0.1.g24917"/>
</dbReference>
<keyword evidence="1" id="KW-0175">Coiled coil</keyword>
<name>A0A915JG79_ROMCU</name>